<comment type="caution">
    <text evidence="3">The sequence shown here is derived from an EMBL/GenBank/DDBJ whole genome shotgun (WGS) entry which is preliminary data.</text>
</comment>
<dbReference type="NCBIfam" id="NF040570">
    <property type="entry name" value="guided_TnpB"/>
    <property type="match status" value="1"/>
</dbReference>
<evidence type="ECO:0000256" key="1">
    <source>
        <dbReference type="SAM" id="MobiDB-lite"/>
    </source>
</evidence>
<dbReference type="EMBL" id="AUZX01010974">
    <property type="protein sequence ID" value="EQD45137.1"/>
    <property type="molecule type" value="Genomic_DNA"/>
</dbReference>
<feature type="compositionally biased region" description="Basic residues" evidence="1">
    <location>
        <begin position="97"/>
        <end position="108"/>
    </location>
</feature>
<feature type="region of interest" description="Disordered" evidence="1">
    <location>
        <begin position="92"/>
        <end position="118"/>
    </location>
</feature>
<evidence type="ECO:0000313" key="3">
    <source>
        <dbReference type="EMBL" id="EQD45137.1"/>
    </source>
</evidence>
<feature type="domain" description="Probable transposase IS891/IS1136/IS1341" evidence="2">
    <location>
        <begin position="46"/>
        <end position="155"/>
    </location>
</feature>
<reference evidence="3" key="2">
    <citation type="journal article" date="2014" name="ISME J.">
        <title>Microbial stratification in low pH oxic and suboxic macroscopic growths along an acid mine drainage.</title>
        <authorList>
            <person name="Mendez-Garcia C."/>
            <person name="Mesa V."/>
            <person name="Sprenger R.R."/>
            <person name="Richter M."/>
            <person name="Diez M.S."/>
            <person name="Solano J."/>
            <person name="Bargiela R."/>
            <person name="Golyshina O.V."/>
            <person name="Manteca A."/>
            <person name="Ramos J.L."/>
            <person name="Gallego J.R."/>
            <person name="Llorente I."/>
            <person name="Martins Dos Santos V.A."/>
            <person name="Jensen O.N."/>
            <person name="Pelaez A.I."/>
            <person name="Sanchez J."/>
            <person name="Ferrer M."/>
        </authorList>
    </citation>
    <scope>NUCLEOTIDE SEQUENCE</scope>
</reference>
<organism evidence="3">
    <name type="scientific">mine drainage metagenome</name>
    <dbReference type="NCBI Taxonomy" id="410659"/>
    <lineage>
        <taxon>unclassified sequences</taxon>
        <taxon>metagenomes</taxon>
        <taxon>ecological metagenomes</taxon>
    </lineage>
</organism>
<accession>T0ZL21</accession>
<dbReference type="Pfam" id="PF01385">
    <property type="entry name" value="OrfB_IS605"/>
    <property type="match status" value="1"/>
</dbReference>
<reference evidence="3" key="1">
    <citation type="submission" date="2013-08" db="EMBL/GenBank/DDBJ databases">
        <authorList>
            <person name="Mendez C."/>
            <person name="Richter M."/>
            <person name="Ferrer M."/>
            <person name="Sanchez J."/>
        </authorList>
    </citation>
    <scope>NUCLEOTIDE SEQUENCE</scope>
</reference>
<dbReference type="InterPro" id="IPR001959">
    <property type="entry name" value="Transposase"/>
</dbReference>
<evidence type="ECO:0000259" key="2">
    <source>
        <dbReference type="Pfam" id="PF01385"/>
    </source>
</evidence>
<sequence>ENRIRLLGIGDVKIKLTRPIKGTPKTITLKKINEKKWYVSIVCTNIKKITLPKTGHEIGIDLGVVNQVALSNGQLVEGQRFLRKSEDKLALHQQSLSRKKRVSKRRNKSRELVGTTHRKISNQRRDFNHKLSRELVNNFDLIVHEDLNIKNMSKSSKGTIKSPGKQVKQKSGLNKSINDAG</sequence>
<feature type="region of interest" description="Disordered" evidence="1">
    <location>
        <begin position="154"/>
        <end position="181"/>
    </location>
</feature>
<protein>
    <submittedName>
        <fullName evidence="3">Transposase IS605 OrfB family</fullName>
    </submittedName>
</protein>
<name>T0ZL21_9ZZZZ</name>
<proteinExistence type="predicted"/>
<dbReference type="AlphaFoldDB" id="T0ZL21"/>
<feature type="non-terminal residue" evidence="3">
    <location>
        <position position="1"/>
    </location>
</feature>
<feature type="compositionally biased region" description="Polar residues" evidence="1">
    <location>
        <begin position="169"/>
        <end position="181"/>
    </location>
</feature>
<gene>
    <name evidence="3" type="ORF">B1A_14943</name>
</gene>